<evidence type="ECO:0000259" key="2">
    <source>
        <dbReference type="Pfam" id="PF02805"/>
    </source>
</evidence>
<name>A0A6M4IRC0_9BACT</name>
<proteinExistence type="predicted"/>
<keyword evidence="4" id="KW-1185">Reference proteome</keyword>
<sequence length="94" mass="10284">METEKLYTLIGPDGSRVTGTTKGTLGGYRKERRYGRLDCKAARRALANGALYAQQRVFFADEATAVAAGYHPCSVCMPVEYKKWRAAGGHSARP</sequence>
<evidence type="ECO:0000313" key="4">
    <source>
        <dbReference type="Proteomes" id="UP000500938"/>
    </source>
</evidence>
<dbReference type="SUPFAM" id="SSF57884">
    <property type="entry name" value="Ada DNA repair protein, N-terminal domain (N-Ada 10)"/>
    <property type="match status" value="1"/>
</dbReference>
<gene>
    <name evidence="3" type="ORF">HKW67_14045</name>
</gene>
<protein>
    <submittedName>
        <fullName evidence="3">Metal-binding protein</fullName>
    </submittedName>
</protein>
<dbReference type="Pfam" id="PF02805">
    <property type="entry name" value="Ada_Zn_binding"/>
    <property type="match status" value="1"/>
</dbReference>
<dbReference type="Gene3D" id="3.40.10.10">
    <property type="entry name" value="DNA Methylphosphotriester Repair Domain"/>
    <property type="match status" value="1"/>
</dbReference>
<dbReference type="InterPro" id="IPR035451">
    <property type="entry name" value="Ada-like_dom_sf"/>
</dbReference>
<reference evidence="3 4" key="1">
    <citation type="submission" date="2020-05" db="EMBL/GenBank/DDBJ databases">
        <title>Complete genome sequence of Gemmatimonas greenlandica TET16.</title>
        <authorList>
            <person name="Zeng Y."/>
        </authorList>
    </citation>
    <scope>NUCLEOTIDE SEQUENCE [LARGE SCALE GENOMIC DNA]</scope>
    <source>
        <strain evidence="3 4">TET16</strain>
    </source>
</reference>
<dbReference type="RefSeq" id="WP_171225980.1">
    <property type="nucleotide sequence ID" value="NZ_CP053085.1"/>
</dbReference>
<dbReference type="AlphaFoldDB" id="A0A6M4IRC0"/>
<dbReference type="KEGG" id="ggr:HKW67_14045"/>
<feature type="domain" description="Ada DNA repair metal-binding" evidence="2">
    <location>
        <begin position="28"/>
        <end position="78"/>
    </location>
</feature>
<accession>A0A6M4IRC0</accession>
<organism evidence="3 4">
    <name type="scientific">Gemmatimonas groenlandica</name>
    <dbReference type="NCBI Taxonomy" id="2732249"/>
    <lineage>
        <taxon>Bacteria</taxon>
        <taxon>Pseudomonadati</taxon>
        <taxon>Gemmatimonadota</taxon>
        <taxon>Gemmatimonadia</taxon>
        <taxon>Gemmatimonadales</taxon>
        <taxon>Gemmatimonadaceae</taxon>
        <taxon>Gemmatimonas</taxon>
    </lineage>
</organism>
<evidence type="ECO:0000313" key="3">
    <source>
        <dbReference type="EMBL" id="QJR36548.1"/>
    </source>
</evidence>
<dbReference type="InterPro" id="IPR004026">
    <property type="entry name" value="Ada_DNA_repair_Zn-bd"/>
</dbReference>
<evidence type="ECO:0000256" key="1">
    <source>
        <dbReference type="ARBA" id="ARBA00023159"/>
    </source>
</evidence>
<dbReference type="EMBL" id="CP053085">
    <property type="protein sequence ID" value="QJR36548.1"/>
    <property type="molecule type" value="Genomic_DNA"/>
</dbReference>
<dbReference type="Proteomes" id="UP000500938">
    <property type="component" value="Chromosome"/>
</dbReference>
<keyword evidence="1" id="KW-0010">Activator</keyword>